<evidence type="ECO:0000256" key="1">
    <source>
        <dbReference type="SAM" id="MobiDB-lite"/>
    </source>
</evidence>
<name>A0A9P1FSP0_9DINO</name>
<evidence type="ECO:0000313" key="2">
    <source>
        <dbReference type="EMBL" id="CAI3986721.1"/>
    </source>
</evidence>
<sequence>MAITGRTCLGMQHPTLEVRDDDWVDIDDGAAVENAELEMAVQTQVTENAKHLQSKESHNSSSQCPGGLDTDGCIWTLLRSQVRLLPHRPLTVTIALKGNRPETKRQALKSLKFRFRPPAWVAMDEAQQKEYVAAHMDSDLQFVLSDSGISLEGQVAIARRYGNMRKFRAVVDTRADVRRACLNDFAIPQDTPESRAETAAVVSAWEVAQEYISKEVEIRAEAKVLGQPRALQVYERQAMLKAVELVYGPLQEAEAPSAEYLSVKAEETETNEPQASSLDEVTSKRDSQTAELQTGLDSSGHIRITKTKVKSKLPATTEEYRRGSQRVKPDWSIVLNFEHRLRKEACKMIVRDGISLADALHRVIHDPELKETFFTTPVALRASMSQHSEGFQQNKFQRFNSKGSKGKGKEIRKELAGLQLAWRTPDNRELCFGYNTGTCNGKCDRVHHRGGVPNGPPAQPVLVKVLYLFAGKRRQSDVSTFLKKLEEAGKIRLQLQEFDIERSETHDLRSKELWDQICETLKEGGWFLIVSPPCNTFSRARFQWRRYPGPRPLRSRTWPKGFPWLSNVNAKIVNEANEFVLQCINACYVVVQHDGWFLLEHPEDLGIVDGEVPGSIWQWEEIHNLLAWCHGITIAIHQCQFGALTSKPTRLMCNFQVQDRRCYLGFPKFDKTNRYLGPLPQKCGHRHTYKLMGKTGNRWNTSPSAAYPPGMCKFIADAIFGAVATSGGGAKNGKQLASLESSGAGAPLESSIAPSHKTASNVESTESAAAPLESSAMPSCTAVFCRDTATPTTDTAPGEAQNHACAENDDDEVHDTQGFDMEACLNRGRPISVEWDGRSREFVDGFGLCSPTRWPPLARGVRRSDTMRKLASETFVLLQDMVHRCIPDVRAAAFRLVTGKFESSPFSVGELTALRKRWASLLSDPADALIVDEGQPFLLRGLSQWLTVYPEKVKHRKLDDSEFNPIANNYQSAQVSSTELEAKFREEEALGRMYPTRFSTLKQEFGEERIRIAAMAAIAKPDGTVRPLHDGTHSVQVNNRIVYRDQIQCPGPAEVAAVVRESVETLEAPFCVSADIKAAHRLVKVRRCDWPYMCCKANTDSPTVWVNRVGTFGISSAPYWWAKLLAMVGRFVGHLMMNAWFLHLVYVDDLHGSFVGREKFSNLWVWILAFELVGTPFAYHKFRGGFSSEFVGYQLRYDLNEVGISLRRGDWLVKWINTAAEKRFVVVTREFSEFLGRLGFVSQLLVWLKPHLSPLYAWASATSGSTVAKLPDAVILTMTYLLTEFRSETYMVSAKRPATFTGEQFRTDAKCTDTSVVLGGWEISTGRWFQLILSESDVPY</sequence>
<keyword evidence="4" id="KW-0489">Methyltransferase</keyword>
<gene>
    <name evidence="2" type="ORF">C1SCF055_LOCUS14053</name>
</gene>
<dbReference type="GO" id="GO:0008168">
    <property type="term" value="F:methyltransferase activity"/>
    <property type="evidence" value="ECO:0007669"/>
    <property type="project" value="UniProtKB-KW"/>
</dbReference>
<dbReference type="EMBL" id="CAMXCT010001109">
    <property type="protein sequence ID" value="CAI3986721.1"/>
    <property type="molecule type" value="Genomic_DNA"/>
</dbReference>
<organism evidence="2">
    <name type="scientific">Cladocopium goreaui</name>
    <dbReference type="NCBI Taxonomy" id="2562237"/>
    <lineage>
        <taxon>Eukaryota</taxon>
        <taxon>Sar</taxon>
        <taxon>Alveolata</taxon>
        <taxon>Dinophyceae</taxon>
        <taxon>Suessiales</taxon>
        <taxon>Symbiodiniaceae</taxon>
        <taxon>Cladocopium</taxon>
    </lineage>
</organism>
<dbReference type="EMBL" id="CAMXCT020001109">
    <property type="protein sequence ID" value="CAL1140096.1"/>
    <property type="molecule type" value="Genomic_DNA"/>
</dbReference>
<protein>
    <submittedName>
        <fullName evidence="4">Methyltransferase-like protein 24</fullName>
    </submittedName>
</protein>
<feature type="region of interest" description="Disordered" evidence="1">
    <location>
        <begin position="742"/>
        <end position="772"/>
    </location>
</feature>
<feature type="region of interest" description="Disordered" evidence="1">
    <location>
        <begin position="267"/>
        <end position="297"/>
    </location>
</feature>
<proteinExistence type="predicted"/>
<dbReference type="Proteomes" id="UP001152797">
    <property type="component" value="Unassembled WGS sequence"/>
</dbReference>
<evidence type="ECO:0000313" key="4">
    <source>
        <dbReference type="EMBL" id="CAL4774033.1"/>
    </source>
</evidence>
<keyword evidence="5" id="KW-1185">Reference proteome</keyword>
<dbReference type="EMBL" id="CAMXCT030001109">
    <property type="protein sequence ID" value="CAL4774033.1"/>
    <property type="molecule type" value="Genomic_DNA"/>
</dbReference>
<reference evidence="2" key="1">
    <citation type="submission" date="2022-10" db="EMBL/GenBank/DDBJ databases">
        <authorList>
            <person name="Chen Y."/>
            <person name="Dougan E. K."/>
            <person name="Chan C."/>
            <person name="Rhodes N."/>
            <person name="Thang M."/>
        </authorList>
    </citation>
    <scope>NUCLEOTIDE SEQUENCE</scope>
</reference>
<comment type="caution">
    <text evidence="2">The sequence shown here is derived from an EMBL/GenBank/DDBJ whole genome shotgun (WGS) entry which is preliminary data.</text>
</comment>
<keyword evidence="4" id="KW-0808">Transferase</keyword>
<feature type="compositionally biased region" description="Polar residues" evidence="1">
    <location>
        <begin position="757"/>
        <end position="767"/>
    </location>
</feature>
<dbReference type="GO" id="GO:0032259">
    <property type="term" value="P:methylation"/>
    <property type="evidence" value="ECO:0007669"/>
    <property type="project" value="UniProtKB-KW"/>
</dbReference>
<feature type="compositionally biased region" description="Polar residues" evidence="1">
    <location>
        <begin position="271"/>
        <end position="280"/>
    </location>
</feature>
<evidence type="ECO:0000313" key="3">
    <source>
        <dbReference type="EMBL" id="CAL1140096.1"/>
    </source>
</evidence>
<accession>A0A9P1FSP0</accession>
<reference evidence="3" key="2">
    <citation type="submission" date="2024-04" db="EMBL/GenBank/DDBJ databases">
        <authorList>
            <person name="Chen Y."/>
            <person name="Shah S."/>
            <person name="Dougan E. K."/>
            <person name="Thang M."/>
            <person name="Chan C."/>
        </authorList>
    </citation>
    <scope>NUCLEOTIDE SEQUENCE [LARGE SCALE GENOMIC DNA]</scope>
</reference>
<evidence type="ECO:0000313" key="5">
    <source>
        <dbReference type="Proteomes" id="UP001152797"/>
    </source>
</evidence>